<reference evidence="3" key="2">
    <citation type="submission" date="2015-03" db="UniProtKB">
        <authorList>
            <consortium name="EnsemblPlants"/>
        </authorList>
    </citation>
    <scope>IDENTIFICATION</scope>
</reference>
<dbReference type="Proteomes" id="UP000026960">
    <property type="component" value="Chromosome 3"/>
</dbReference>
<organism evidence="3">
    <name type="scientific">Oryza barthii</name>
    <dbReference type="NCBI Taxonomy" id="65489"/>
    <lineage>
        <taxon>Eukaryota</taxon>
        <taxon>Viridiplantae</taxon>
        <taxon>Streptophyta</taxon>
        <taxon>Embryophyta</taxon>
        <taxon>Tracheophyta</taxon>
        <taxon>Spermatophyta</taxon>
        <taxon>Magnoliopsida</taxon>
        <taxon>Liliopsida</taxon>
        <taxon>Poales</taxon>
        <taxon>Poaceae</taxon>
        <taxon>BOP clade</taxon>
        <taxon>Oryzoideae</taxon>
        <taxon>Oryzeae</taxon>
        <taxon>Oryzinae</taxon>
        <taxon>Oryza</taxon>
    </lineage>
</organism>
<accession>A0A0D3FP65</accession>
<protein>
    <submittedName>
        <fullName evidence="3">Uncharacterized protein</fullName>
    </submittedName>
</protein>
<keyword evidence="2" id="KW-0732">Signal</keyword>
<dbReference type="PaxDb" id="65489-OBART03G34440.4"/>
<evidence type="ECO:0000313" key="4">
    <source>
        <dbReference type="Proteomes" id="UP000026960"/>
    </source>
</evidence>
<reference evidence="3" key="1">
    <citation type="journal article" date="2009" name="Rice">
        <title>De Novo Next Generation Sequencing of Plant Genomes.</title>
        <authorList>
            <person name="Rounsley S."/>
            <person name="Marri P.R."/>
            <person name="Yu Y."/>
            <person name="He R."/>
            <person name="Sisneros N."/>
            <person name="Goicoechea J.L."/>
            <person name="Lee S.J."/>
            <person name="Angelova A."/>
            <person name="Kudrna D."/>
            <person name="Luo M."/>
            <person name="Affourtit J."/>
            <person name="Desany B."/>
            <person name="Knight J."/>
            <person name="Niazi F."/>
            <person name="Egholm M."/>
            <person name="Wing R.A."/>
        </authorList>
    </citation>
    <scope>NUCLEOTIDE SEQUENCE [LARGE SCALE GENOMIC DNA]</scope>
    <source>
        <strain evidence="3">cv. IRGC 105608</strain>
    </source>
</reference>
<keyword evidence="4" id="KW-1185">Reference proteome</keyword>
<sequence>MKFSIRCVALEVGIAAAAASLPPSSPLRATLGLPSSPCILTLPLTHLSSSLGDDASGEGEGLSGDQRQRNHSIRIDGNPRHLEGLRSIWHNFATGEEDVLLQWPNNHLLYARSTHDLPPILYLRLQCCFFHESTASSFFSVTCSGQHLNSSSIFGPHVMAGFELYSGFC</sequence>
<dbReference type="AlphaFoldDB" id="A0A0D3FP65"/>
<feature type="signal peptide" evidence="2">
    <location>
        <begin position="1"/>
        <end position="19"/>
    </location>
</feature>
<proteinExistence type="predicted"/>
<name>A0A0D3FP65_9ORYZ</name>
<dbReference type="EnsemblPlants" id="OBART03G34440.4">
    <property type="protein sequence ID" value="OBART03G34440.4"/>
    <property type="gene ID" value="OBART03G34440"/>
</dbReference>
<dbReference type="Gramene" id="OBART03G34440.4">
    <property type="protein sequence ID" value="OBART03G34440.4"/>
    <property type="gene ID" value="OBART03G34440"/>
</dbReference>
<feature type="chain" id="PRO_5002262377" evidence="2">
    <location>
        <begin position="20"/>
        <end position="169"/>
    </location>
</feature>
<feature type="region of interest" description="Disordered" evidence="1">
    <location>
        <begin position="53"/>
        <end position="76"/>
    </location>
</feature>
<evidence type="ECO:0000313" key="3">
    <source>
        <dbReference type="EnsemblPlants" id="OBART03G34440.4"/>
    </source>
</evidence>
<evidence type="ECO:0000256" key="1">
    <source>
        <dbReference type="SAM" id="MobiDB-lite"/>
    </source>
</evidence>
<evidence type="ECO:0000256" key="2">
    <source>
        <dbReference type="SAM" id="SignalP"/>
    </source>
</evidence>